<evidence type="ECO:0000313" key="1">
    <source>
        <dbReference type="EMBL" id="CAD8096345.1"/>
    </source>
</evidence>
<dbReference type="OMA" id="EARMINN"/>
<name>A0A8S1P190_PARPR</name>
<comment type="caution">
    <text evidence="1">The sequence shown here is derived from an EMBL/GenBank/DDBJ whole genome shotgun (WGS) entry which is preliminary data.</text>
</comment>
<keyword evidence="2" id="KW-1185">Reference proteome</keyword>
<organism evidence="1 2">
    <name type="scientific">Paramecium primaurelia</name>
    <dbReference type="NCBI Taxonomy" id="5886"/>
    <lineage>
        <taxon>Eukaryota</taxon>
        <taxon>Sar</taxon>
        <taxon>Alveolata</taxon>
        <taxon>Ciliophora</taxon>
        <taxon>Intramacronucleata</taxon>
        <taxon>Oligohymenophorea</taxon>
        <taxon>Peniculida</taxon>
        <taxon>Parameciidae</taxon>
        <taxon>Paramecium</taxon>
    </lineage>
</organism>
<proteinExistence type="predicted"/>
<evidence type="ECO:0000313" key="2">
    <source>
        <dbReference type="Proteomes" id="UP000688137"/>
    </source>
</evidence>
<dbReference type="EMBL" id="CAJJDM010000104">
    <property type="protein sequence ID" value="CAD8096345.1"/>
    <property type="molecule type" value="Genomic_DNA"/>
</dbReference>
<dbReference type="Proteomes" id="UP000688137">
    <property type="component" value="Unassembled WGS sequence"/>
</dbReference>
<accession>A0A8S1P190</accession>
<dbReference type="AlphaFoldDB" id="A0A8S1P190"/>
<reference evidence="1" key="1">
    <citation type="submission" date="2021-01" db="EMBL/GenBank/DDBJ databases">
        <authorList>
            <consortium name="Genoscope - CEA"/>
            <person name="William W."/>
        </authorList>
    </citation>
    <scope>NUCLEOTIDE SEQUENCE</scope>
</reference>
<protein>
    <submittedName>
        <fullName evidence="1">Uncharacterized protein</fullName>
    </submittedName>
</protein>
<gene>
    <name evidence="1" type="ORF">PPRIM_AZ9-3.1.T1010045</name>
</gene>
<sequence>MKSKILKTDQIFDILQLSNPNYDSPMNFRELNDSIEIYFNTEEKKTEIEIIKYLNNMGIQTKTDPLQKEQEYWKRKKLETQQKMLSILCLTESTQSLTMNGYASKLLHHRMSQSSFEARMINNTSTMIIE</sequence>